<reference evidence="2" key="1">
    <citation type="submission" date="2022-07" db="EMBL/GenBank/DDBJ databases">
        <title>Genome Sequence of Xylaria arbuscula.</title>
        <authorList>
            <person name="Buettner E."/>
        </authorList>
    </citation>
    <scope>NUCLEOTIDE SEQUENCE</scope>
    <source>
        <strain evidence="2">VT107</strain>
    </source>
</reference>
<dbReference type="AlphaFoldDB" id="A0A9W8N5G6"/>
<protein>
    <submittedName>
        <fullName evidence="2">Uncharacterized protein</fullName>
    </submittedName>
</protein>
<proteinExistence type="predicted"/>
<name>A0A9W8N5G6_9PEZI</name>
<gene>
    <name evidence="2" type="ORF">NPX13_g10073</name>
</gene>
<evidence type="ECO:0000256" key="1">
    <source>
        <dbReference type="SAM" id="MobiDB-lite"/>
    </source>
</evidence>
<dbReference type="VEuPathDB" id="FungiDB:F4678DRAFT_113140"/>
<comment type="caution">
    <text evidence="2">The sequence shown here is derived from an EMBL/GenBank/DDBJ whole genome shotgun (WGS) entry which is preliminary data.</text>
</comment>
<sequence length="80" mass="8520">MPPKRKSKASLAEVPTPKASATPAQDDDAMDIDTPTKASETPAAAKPNQPSESEVLGDPWTEDQISSLFKAVIRWKPSGT</sequence>
<accession>A0A9W8N5G6</accession>
<evidence type="ECO:0000313" key="2">
    <source>
        <dbReference type="EMBL" id="KAJ3556740.1"/>
    </source>
</evidence>
<feature type="region of interest" description="Disordered" evidence="1">
    <location>
        <begin position="1"/>
        <end position="60"/>
    </location>
</feature>
<dbReference type="EMBL" id="JANPWZ010002699">
    <property type="protein sequence ID" value="KAJ3556740.1"/>
    <property type="molecule type" value="Genomic_DNA"/>
</dbReference>
<evidence type="ECO:0000313" key="3">
    <source>
        <dbReference type="Proteomes" id="UP001148614"/>
    </source>
</evidence>
<keyword evidence="3" id="KW-1185">Reference proteome</keyword>
<organism evidence="2 3">
    <name type="scientific">Xylaria arbuscula</name>
    <dbReference type="NCBI Taxonomy" id="114810"/>
    <lineage>
        <taxon>Eukaryota</taxon>
        <taxon>Fungi</taxon>
        <taxon>Dikarya</taxon>
        <taxon>Ascomycota</taxon>
        <taxon>Pezizomycotina</taxon>
        <taxon>Sordariomycetes</taxon>
        <taxon>Xylariomycetidae</taxon>
        <taxon>Xylariales</taxon>
        <taxon>Xylariaceae</taxon>
        <taxon>Xylaria</taxon>
    </lineage>
</organism>
<dbReference type="Proteomes" id="UP001148614">
    <property type="component" value="Unassembled WGS sequence"/>
</dbReference>